<keyword evidence="2" id="KW-0808">Transferase</keyword>
<dbReference type="SUPFAM" id="SSF55729">
    <property type="entry name" value="Acyl-CoA N-acyltransferases (Nat)"/>
    <property type="match status" value="1"/>
</dbReference>
<dbReference type="Gene3D" id="3.40.630.30">
    <property type="match status" value="2"/>
</dbReference>
<dbReference type="InParanoid" id="A0A7X0MXN1"/>
<dbReference type="CDD" id="cd04301">
    <property type="entry name" value="NAT_SF"/>
    <property type="match status" value="1"/>
</dbReference>
<dbReference type="InterPro" id="IPR016181">
    <property type="entry name" value="Acyl_CoA_acyltransferase"/>
</dbReference>
<dbReference type="GO" id="GO:0016747">
    <property type="term" value="F:acyltransferase activity, transferring groups other than amino-acyl groups"/>
    <property type="evidence" value="ECO:0007669"/>
    <property type="project" value="InterPro"/>
</dbReference>
<comment type="caution">
    <text evidence="2">The sequence shown here is derived from an EMBL/GenBank/DDBJ whole genome shotgun (WGS) entry which is preliminary data.</text>
</comment>
<reference evidence="2 3" key="1">
    <citation type="submission" date="2020-08" db="EMBL/GenBank/DDBJ databases">
        <title>Genomic Encyclopedia of Type Strains, Phase IV (KMG-IV): sequencing the most valuable type-strain genomes for metagenomic binning, comparative biology and taxonomic classification.</title>
        <authorList>
            <person name="Goeker M."/>
        </authorList>
    </citation>
    <scope>NUCLEOTIDE SEQUENCE [LARGE SCALE GENOMIC DNA]</scope>
    <source>
        <strain evidence="2 3">DSM 22368</strain>
    </source>
</reference>
<dbReference type="AlphaFoldDB" id="A0A7X0MXN1"/>
<gene>
    <name evidence="2" type="ORF">HNR48_003967</name>
</gene>
<evidence type="ECO:0000259" key="1">
    <source>
        <dbReference type="PROSITE" id="PS51186"/>
    </source>
</evidence>
<name>A0A7X0MXN1_9GAMM</name>
<keyword evidence="3" id="KW-1185">Reference proteome</keyword>
<dbReference type="RefSeq" id="WP_208020280.1">
    <property type="nucleotide sequence ID" value="NZ_JAAONY010000004.1"/>
</dbReference>
<dbReference type="Proteomes" id="UP000528457">
    <property type="component" value="Unassembled WGS sequence"/>
</dbReference>
<accession>A0A7X0MXN1</accession>
<organism evidence="2 3">
    <name type="scientific">Pseudoteredinibacter isoporae</name>
    <dbReference type="NCBI Taxonomy" id="570281"/>
    <lineage>
        <taxon>Bacteria</taxon>
        <taxon>Pseudomonadati</taxon>
        <taxon>Pseudomonadota</taxon>
        <taxon>Gammaproteobacteria</taxon>
        <taxon>Cellvibrionales</taxon>
        <taxon>Cellvibrionaceae</taxon>
        <taxon>Pseudoteredinibacter</taxon>
    </lineage>
</organism>
<evidence type="ECO:0000313" key="3">
    <source>
        <dbReference type="Proteomes" id="UP000528457"/>
    </source>
</evidence>
<protein>
    <submittedName>
        <fullName evidence="2">RimJ/RimL family protein N-acetyltransferase</fullName>
    </submittedName>
</protein>
<dbReference type="EMBL" id="JACHHT010000004">
    <property type="protein sequence ID" value="MBB6523653.1"/>
    <property type="molecule type" value="Genomic_DNA"/>
</dbReference>
<sequence length="106" mass="12022">MSFEQAYDLWCALPLKTFVFVEDGRVFASDYIKANDMGPSGHICNCSYMVSEAARGRGLARRLYEPSQRIAVQLGFDIVGTLPKAYEHGRLGYVDCHVMYKRLADY</sequence>
<dbReference type="Pfam" id="PF00583">
    <property type="entry name" value="Acetyltransf_1"/>
    <property type="match status" value="1"/>
</dbReference>
<evidence type="ECO:0000313" key="2">
    <source>
        <dbReference type="EMBL" id="MBB6523653.1"/>
    </source>
</evidence>
<dbReference type="PROSITE" id="PS51186">
    <property type="entry name" value="GNAT"/>
    <property type="match status" value="1"/>
</dbReference>
<proteinExistence type="predicted"/>
<dbReference type="InterPro" id="IPR000182">
    <property type="entry name" value="GNAT_dom"/>
</dbReference>
<feature type="domain" description="N-acetyltransferase" evidence="1">
    <location>
        <begin position="1"/>
        <end position="106"/>
    </location>
</feature>